<gene>
    <name evidence="1" type="ORF">D5S18_04585</name>
</gene>
<protein>
    <submittedName>
        <fullName evidence="1">Uncharacterized protein</fullName>
    </submittedName>
</protein>
<dbReference type="Proteomes" id="UP000266677">
    <property type="component" value="Unassembled WGS sequence"/>
</dbReference>
<sequence>MLRGTPGSATILAVRPRRGEPGHAFWVRVRVAGTPPYEARVRQWVAERDLEWMRPGDVVGCRVDPGDWERLMLYVPDFEEFEQAGRVGLGKILSDGRRAEATVLAVAPVAAEFGGHDDPLLRLDLELRAWDEPKPWRVRVVQQVPLAAITLIDRGGRLEAAFFTVDRGESVAIDWCASLGEE</sequence>
<dbReference type="AlphaFoldDB" id="A0A3A4KUW4"/>
<evidence type="ECO:0000313" key="1">
    <source>
        <dbReference type="EMBL" id="RJO78891.1"/>
    </source>
</evidence>
<accession>A0A3A4KUW4</accession>
<proteinExistence type="predicted"/>
<dbReference type="EMBL" id="QZFU01000012">
    <property type="protein sequence ID" value="RJO78891.1"/>
    <property type="molecule type" value="Genomic_DNA"/>
</dbReference>
<keyword evidence="2" id="KW-1185">Reference proteome</keyword>
<organism evidence="1 2">
    <name type="scientific">Nocardia panacis</name>
    <dbReference type="NCBI Taxonomy" id="2340916"/>
    <lineage>
        <taxon>Bacteria</taxon>
        <taxon>Bacillati</taxon>
        <taxon>Actinomycetota</taxon>
        <taxon>Actinomycetes</taxon>
        <taxon>Mycobacteriales</taxon>
        <taxon>Nocardiaceae</taxon>
        <taxon>Nocardia</taxon>
    </lineage>
</organism>
<dbReference type="OrthoDB" id="4562180at2"/>
<comment type="caution">
    <text evidence="1">The sequence shown here is derived from an EMBL/GenBank/DDBJ whole genome shotgun (WGS) entry which is preliminary data.</text>
</comment>
<name>A0A3A4KUW4_9NOCA</name>
<evidence type="ECO:0000313" key="2">
    <source>
        <dbReference type="Proteomes" id="UP000266677"/>
    </source>
</evidence>
<reference evidence="1 2" key="1">
    <citation type="submission" date="2018-09" db="EMBL/GenBank/DDBJ databases">
        <title>YIM PH21274 draft genome.</title>
        <authorList>
            <person name="Miao C."/>
        </authorList>
    </citation>
    <scope>NUCLEOTIDE SEQUENCE [LARGE SCALE GENOMIC DNA]</scope>
    <source>
        <strain evidence="1 2">YIM PH 21724</strain>
    </source>
</reference>